<evidence type="ECO:0000256" key="4">
    <source>
        <dbReference type="ARBA" id="ARBA00023163"/>
    </source>
</evidence>
<dbReference type="Pfam" id="PF08220">
    <property type="entry name" value="HTH_DeoR"/>
    <property type="match status" value="1"/>
</dbReference>
<dbReference type="STRING" id="1672749.BJF92_19625"/>
<feature type="domain" description="HTH deoR-type" evidence="5">
    <location>
        <begin position="7"/>
        <end position="62"/>
    </location>
</feature>
<evidence type="ECO:0000259" key="5">
    <source>
        <dbReference type="PROSITE" id="PS51000"/>
    </source>
</evidence>
<evidence type="ECO:0000256" key="3">
    <source>
        <dbReference type="ARBA" id="ARBA00023125"/>
    </source>
</evidence>
<keyword evidence="3" id="KW-0238">DNA-binding</keyword>
<evidence type="ECO:0000313" key="7">
    <source>
        <dbReference type="Proteomes" id="UP000186143"/>
    </source>
</evidence>
<dbReference type="Gene3D" id="1.10.10.10">
    <property type="entry name" value="Winged helix-like DNA-binding domain superfamily/Winged helix DNA-binding domain"/>
    <property type="match status" value="1"/>
</dbReference>
<dbReference type="Pfam" id="PF00455">
    <property type="entry name" value="DeoRC"/>
    <property type="match status" value="1"/>
</dbReference>
<dbReference type="GO" id="GO:0003700">
    <property type="term" value="F:DNA-binding transcription factor activity"/>
    <property type="evidence" value="ECO:0007669"/>
    <property type="project" value="InterPro"/>
</dbReference>
<accession>A0A1Q9AL53</accession>
<dbReference type="RefSeq" id="WP_075634114.1">
    <property type="nucleotide sequence ID" value="NZ_MKIO01000024.1"/>
</dbReference>
<dbReference type="PROSITE" id="PS51000">
    <property type="entry name" value="HTH_DEOR_2"/>
    <property type="match status" value="1"/>
</dbReference>
<dbReference type="SMART" id="SM00420">
    <property type="entry name" value="HTH_DEOR"/>
    <property type="match status" value="1"/>
</dbReference>
<dbReference type="AlphaFoldDB" id="A0A1Q9AL53"/>
<dbReference type="PRINTS" id="PR00037">
    <property type="entry name" value="HTHLACR"/>
</dbReference>
<dbReference type="InterPro" id="IPR037171">
    <property type="entry name" value="NagB/RpiA_transferase-like"/>
</dbReference>
<dbReference type="InterPro" id="IPR050313">
    <property type="entry name" value="Carb_Metab_HTH_regulators"/>
</dbReference>
<evidence type="ECO:0000313" key="6">
    <source>
        <dbReference type="EMBL" id="OLP56035.1"/>
    </source>
</evidence>
<dbReference type="InterPro" id="IPR001034">
    <property type="entry name" value="DeoR_HTH"/>
</dbReference>
<gene>
    <name evidence="6" type="ORF">BJF92_19625</name>
</gene>
<keyword evidence="1" id="KW-0678">Repressor</keyword>
<dbReference type="GO" id="GO:0003677">
    <property type="term" value="F:DNA binding"/>
    <property type="evidence" value="ECO:0007669"/>
    <property type="project" value="UniProtKB-KW"/>
</dbReference>
<dbReference type="Proteomes" id="UP000186143">
    <property type="component" value="Unassembled WGS sequence"/>
</dbReference>
<protein>
    <submittedName>
        <fullName evidence="6">DeoR family transcriptional regulator</fullName>
    </submittedName>
</protein>
<dbReference type="SUPFAM" id="SSF100950">
    <property type="entry name" value="NagB/RpiA/CoA transferase-like"/>
    <property type="match status" value="1"/>
</dbReference>
<keyword evidence="2" id="KW-0805">Transcription regulation</keyword>
<dbReference type="PROSITE" id="PS00894">
    <property type="entry name" value="HTH_DEOR_1"/>
    <property type="match status" value="1"/>
</dbReference>
<dbReference type="InterPro" id="IPR018356">
    <property type="entry name" value="Tscrpt_reg_HTH_DeoR_CS"/>
</dbReference>
<dbReference type="InterPro" id="IPR014036">
    <property type="entry name" value="DeoR-like_C"/>
</dbReference>
<dbReference type="SUPFAM" id="SSF46785">
    <property type="entry name" value="Winged helix' DNA-binding domain"/>
    <property type="match status" value="1"/>
</dbReference>
<reference evidence="6 7" key="1">
    <citation type="submission" date="2016-09" db="EMBL/GenBank/DDBJ databases">
        <title>Rhizobium sp. nov., a novel species isolated from the rice rhizosphere.</title>
        <authorList>
            <person name="Zhao J."/>
            <person name="Zhang X."/>
        </authorList>
    </citation>
    <scope>NUCLEOTIDE SEQUENCE [LARGE SCALE GENOMIC DNA]</scope>
    <source>
        <strain evidence="6 7">MH17</strain>
    </source>
</reference>
<dbReference type="OrthoDB" id="9797223at2"/>
<dbReference type="PANTHER" id="PTHR30363">
    <property type="entry name" value="HTH-TYPE TRANSCRIPTIONAL REGULATOR SRLR-RELATED"/>
    <property type="match status" value="1"/>
</dbReference>
<dbReference type="SMART" id="SM01134">
    <property type="entry name" value="DeoRC"/>
    <property type="match status" value="1"/>
</dbReference>
<evidence type="ECO:0000256" key="1">
    <source>
        <dbReference type="ARBA" id="ARBA00022491"/>
    </source>
</evidence>
<keyword evidence="4" id="KW-0804">Transcription</keyword>
<dbReference type="InterPro" id="IPR036390">
    <property type="entry name" value="WH_DNA-bd_sf"/>
</dbReference>
<evidence type="ECO:0000256" key="2">
    <source>
        <dbReference type="ARBA" id="ARBA00023015"/>
    </source>
</evidence>
<organism evidence="6 7">
    <name type="scientific">Xaviernesmea rhizosphaerae</name>
    <dbReference type="NCBI Taxonomy" id="1672749"/>
    <lineage>
        <taxon>Bacteria</taxon>
        <taxon>Pseudomonadati</taxon>
        <taxon>Pseudomonadota</taxon>
        <taxon>Alphaproteobacteria</taxon>
        <taxon>Hyphomicrobiales</taxon>
        <taxon>Rhizobiaceae</taxon>
        <taxon>Rhizobium/Agrobacterium group</taxon>
        <taxon>Xaviernesmea</taxon>
    </lineage>
</organism>
<dbReference type="InterPro" id="IPR036388">
    <property type="entry name" value="WH-like_DNA-bd_sf"/>
</dbReference>
<dbReference type="EMBL" id="MKIO01000024">
    <property type="protein sequence ID" value="OLP56035.1"/>
    <property type="molecule type" value="Genomic_DNA"/>
</dbReference>
<name>A0A1Q9AL53_9HYPH</name>
<sequence length="260" mass="26981">MQPDLLSRERQSQIRLRLEAEGRVIAADLARAFSVSEDTVRRDLRELAAAGHCTRVYGGALRREAAMPMAARLREKPERKAALAQALVPLFQPGMLVFLDVGSTNLAVARAIPYGLSLTVATHAPVIAAALAERTDLTLILIGGRVSPAIGAALGGPAEREAARLVPDICILGACGIDAAGGVSAQDHDDASFKRLIAERSASVASAATSDKLGTRAPFAVLPPGGLDHLAVEADAPDADLAALAEAGIGLIRARRPAAK</sequence>
<comment type="caution">
    <text evidence="6">The sequence shown here is derived from an EMBL/GenBank/DDBJ whole genome shotgun (WGS) entry which is preliminary data.</text>
</comment>
<dbReference type="PANTHER" id="PTHR30363:SF4">
    <property type="entry name" value="GLYCEROL-3-PHOSPHATE REGULON REPRESSOR"/>
    <property type="match status" value="1"/>
</dbReference>
<proteinExistence type="predicted"/>